<feature type="modified residue" description="4-aspartylphosphate" evidence="13">
    <location>
        <position position="1230"/>
    </location>
</feature>
<dbReference type="EC" id="2.7.13.3" evidence="3"/>
<evidence type="ECO:0000256" key="12">
    <source>
        <dbReference type="PROSITE-ProRule" id="PRU00110"/>
    </source>
</evidence>
<dbReference type="InterPro" id="IPR036890">
    <property type="entry name" value="HATPase_C_sf"/>
</dbReference>
<dbReference type="Pfam" id="PF08447">
    <property type="entry name" value="PAS_3"/>
    <property type="match status" value="2"/>
</dbReference>
<evidence type="ECO:0000313" key="20">
    <source>
        <dbReference type="EMBL" id="MBW3366624.1"/>
    </source>
</evidence>
<dbReference type="Gene3D" id="3.30.565.10">
    <property type="entry name" value="Histidine kinase-like ATPase, C-terminal domain"/>
    <property type="match status" value="1"/>
</dbReference>
<keyword evidence="21" id="KW-1185">Reference proteome</keyword>
<evidence type="ECO:0000259" key="19">
    <source>
        <dbReference type="PROSITE" id="PS50894"/>
    </source>
</evidence>
<dbReference type="SUPFAM" id="SSF55785">
    <property type="entry name" value="PYP-like sensor domain (PAS domain)"/>
    <property type="match status" value="6"/>
</dbReference>
<dbReference type="SMART" id="SM00091">
    <property type="entry name" value="PAS"/>
    <property type="match status" value="6"/>
</dbReference>
<evidence type="ECO:0000256" key="10">
    <source>
        <dbReference type="ARBA" id="ARBA00023012"/>
    </source>
</evidence>
<dbReference type="SMART" id="SM00448">
    <property type="entry name" value="REC"/>
    <property type="match status" value="1"/>
</dbReference>
<dbReference type="InterPro" id="IPR036097">
    <property type="entry name" value="HisK_dim/P_sf"/>
</dbReference>
<feature type="domain" description="Response regulatory" evidence="16">
    <location>
        <begin position="1181"/>
        <end position="1299"/>
    </location>
</feature>
<comment type="caution">
    <text evidence="20">The sequence shown here is derived from an EMBL/GenBank/DDBJ whole genome shotgun (WGS) entry which is preliminary data.</text>
</comment>
<sequence>MEGVNDVATLLGLLEKERKARQAAEEIAEKNLAALNNLKLKLASAEDNKAFTAAQQKYELEEEYPDPILRVNDQGKIYYANAAGFHFLQTIDERRIPALNRLFVSKVNIALKAGKPVTLQSHLLGKHFLLFIVPLKSKEYANIYLNDITERREAELALEESQYFVRNITHTIPNIIYVYDLEQDRFVYLNDHIESVLGYNQQDIASMHGHVFMSLLVPEELSKMYAHTYGMLQAQDGEVREVEYVVLSKNGEKKNLYCRESVFKRKDDGQVTKVIGSAQDVTQLREQTKALLEQKEFYEGILNHIPSDIAVYNNQLQYLFVNPVAVSDPTLRKWIVGKTNEEYCTYRNVPPERIKTRSFNLELARSSKEYVSFEEQMTTPKGDTSYHIRKLNPVVDQSGDLKMIIGHGLNITDLKTAQEKIIKSEEKNRAILAVIPDLMFIIDKDGIYQDMKNVEQEHLLVPKESVIGSHIHTLLPESVHKQILFLIKKVIKTGHPERTEYELDLKDGLHYYEGRIIKYNSEQVLAIIRDTTEERKAALAAKEQNDFIRLVMDSSPSLIYVKDGESRFKLANKGVADLFELPLKDLLEKDSAQLFPKPADRDHFEKDDRIVIAENREIIVEERFTRRDGSDVWFKTIKRPLVTSDGQLHVLGISTDITAQRKATKQLEESEELYRLLSENSKDVISLHELDGRYIFISKAVEEMLGYTASEVIGHMPKLLIHPDDYQQLHISFRNVQAKKVNTNVEHRLVRKDGSILWVETNLKPLLDAEGNILKIQSSARDISLRRVNAEALKRSERKYRDLITYSQAFICAHDMDGTILSANPYLLNMLGYKEEEMVGQQLTSFFPAKHRKNFSSYIDKFQDSNFVEGVLCILNKDNQERFLYYQNYKAEEPDVPAYIIGLAQDITDRLQTEQELKRAKEAAEESAKVKENFLANMSHEIRTPMNGILGMAGLMQKTNLDDAQNNYLKIIKQSAENLLVVINDILDVAKIEAGKLELEQIPFNLGDSIRSAFQTLIYKAEEKEIAYSLDCQQEQYPLVVGDPYRLNQVLLNLLNNAIKFTDEGSVTLKCELISENSEELTLEVEVADTGIGIPAEKHEIIFDGFTQAYSSITRKYGGSGLGLSICKNLVEMQGGSIWLSSEEGKGSIFKFKLTYAKATETQQTENTNFEVDFDSLEPLHVLIAEDNEINVFLAQSILEGWNFKIDVAQNGRRAVEMALKNRYDVILMDIQMPEMSGIDATLKIRTNADITIANVPIIALTANAFKGDAEKYLAVGMNDYISKPFQDEALYLKIFALVPHKVKKRPLRAITKKIVPAIVEQPLYDLQTLHKMARGNQAFINRTIQLFIETVPETVTELKDCEQQQNWEGVSAAAHKLKSTVDTLRIEQLRPVVRQIEQDARKQINLKQVSAHIAFVEDHITLIIKEITKEII</sequence>
<evidence type="ECO:0000256" key="7">
    <source>
        <dbReference type="ARBA" id="ARBA00022741"/>
    </source>
</evidence>
<gene>
    <name evidence="20" type="ORF">KYK27_16305</name>
</gene>
<proteinExistence type="predicted"/>
<dbReference type="InterPro" id="IPR036641">
    <property type="entry name" value="HPT_dom_sf"/>
</dbReference>
<feature type="domain" description="Histidine kinase" evidence="15">
    <location>
        <begin position="937"/>
        <end position="1158"/>
    </location>
</feature>
<feature type="domain" description="PAC" evidence="18">
    <location>
        <begin position="371"/>
        <end position="423"/>
    </location>
</feature>
<dbReference type="SUPFAM" id="SSF47226">
    <property type="entry name" value="Histidine-containing phosphotransfer domain, HPT domain"/>
    <property type="match status" value="1"/>
</dbReference>
<dbReference type="Gene3D" id="3.30.450.20">
    <property type="entry name" value="PAS domain"/>
    <property type="match status" value="6"/>
</dbReference>
<feature type="domain" description="PAC" evidence="18">
    <location>
        <begin position="618"/>
        <end position="669"/>
    </location>
</feature>
<feature type="coiled-coil region" evidence="14">
    <location>
        <begin position="13"/>
        <end position="55"/>
    </location>
</feature>
<dbReference type="InterPro" id="IPR013655">
    <property type="entry name" value="PAS_fold_3"/>
</dbReference>
<dbReference type="PANTHER" id="PTHR45339:SF1">
    <property type="entry name" value="HYBRID SIGNAL TRANSDUCTION HISTIDINE KINASE J"/>
    <property type="match status" value="1"/>
</dbReference>
<name>A0ABS6XG53_9BACT</name>
<evidence type="ECO:0000256" key="4">
    <source>
        <dbReference type="ARBA" id="ARBA00022475"/>
    </source>
</evidence>
<feature type="domain" description="PAS" evidence="17">
    <location>
        <begin position="544"/>
        <end position="615"/>
    </location>
</feature>
<dbReference type="InterPro" id="IPR003661">
    <property type="entry name" value="HisK_dim/P_dom"/>
</dbReference>
<evidence type="ECO:0000256" key="6">
    <source>
        <dbReference type="ARBA" id="ARBA00022692"/>
    </source>
</evidence>
<dbReference type="InterPro" id="IPR035965">
    <property type="entry name" value="PAS-like_dom_sf"/>
</dbReference>
<comment type="catalytic activity">
    <reaction evidence="1">
        <text>ATP + protein L-histidine = ADP + protein N-phospho-L-histidine.</text>
        <dbReference type="EC" id="2.7.13.3"/>
    </reaction>
</comment>
<feature type="domain" description="PAC" evidence="18">
    <location>
        <begin position="743"/>
        <end position="795"/>
    </location>
</feature>
<organism evidence="20 21">
    <name type="scientific">Pontibacter populi</name>
    <dbReference type="NCBI Taxonomy" id="890055"/>
    <lineage>
        <taxon>Bacteria</taxon>
        <taxon>Pseudomonadati</taxon>
        <taxon>Bacteroidota</taxon>
        <taxon>Cytophagia</taxon>
        <taxon>Cytophagales</taxon>
        <taxon>Hymenobacteraceae</taxon>
        <taxon>Pontibacter</taxon>
    </lineage>
</organism>
<dbReference type="InterPro" id="IPR013656">
    <property type="entry name" value="PAS_4"/>
</dbReference>
<dbReference type="InterPro" id="IPR000700">
    <property type="entry name" value="PAS-assoc_C"/>
</dbReference>
<evidence type="ECO:0000259" key="16">
    <source>
        <dbReference type="PROSITE" id="PS50110"/>
    </source>
</evidence>
<dbReference type="SUPFAM" id="SSF47384">
    <property type="entry name" value="Homodimeric domain of signal transducing histidine kinase"/>
    <property type="match status" value="1"/>
</dbReference>
<evidence type="ECO:0000256" key="5">
    <source>
        <dbReference type="ARBA" id="ARBA00022553"/>
    </source>
</evidence>
<reference evidence="20 21" key="1">
    <citation type="submission" date="2021-07" db="EMBL/GenBank/DDBJ databases">
        <authorList>
            <person name="Kim M.K."/>
        </authorList>
    </citation>
    <scope>NUCLEOTIDE SEQUENCE [LARGE SCALE GENOMIC DNA]</scope>
    <source>
        <strain evidence="20 21">HLY7-15</strain>
    </source>
</reference>
<dbReference type="InterPro" id="IPR001789">
    <property type="entry name" value="Sig_transdc_resp-reg_receiver"/>
</dbReference>
<feature type="domain" description="PAS" evidence="17">
    <location>
        <begin position="796"/>
        <end position="866"/>
    </location>
</feature>
<dbReference type="PROSITE" id="PS50894">
    <property type="entry name" value="HPT"/>
    <property type="match status" value="1"/>
</dbReference>
<dbReference type="PROSITE" id="PS50109">
    <property type="entry name" value="HIS_KIN"/>
    <property type="match status" value="1"/>
</dbReference>
<evidence type="ECO:0000256" key="8">
    <source>
        <dbReference type="ARBA" id="ARBA00022840"/>
    </source>
</evidence>
<dbReference type="PROSITE" id="PS50110">
    <property type="entry name" value="RESPONSE_REGULATORY"/>
    <property type="match status" value="1"/>
</dbReference>
<dbReference type="InterPro" id="IPR008207">
    <property type="entry name" value="Sig_transdc_His_kin_Hpt_dom"/>
</dbReference>
<dbReference type="SUPFAM" id="SSF55874">
    <property type="entry name" value="ATPase domain of HSP90 chaperone/DNA topoisomerase II/histidine kinase"/>
    <property type="match status" value="1"/>
</dbReference>
<keyword evidence="14" id="KW-0175">Coiled coil</keyword>
<dbReference type="NCBIfam" id="TIGR00229">
    <property type="entry name" value="sensory_box"/>
    <property type="match status" value="4"/>
</dbReference>
<dbReference type="Proteomes" id="UP000774935">
    <property type="component" value="Unassembled WGS sequence"/>
</dbReference>
<dbReference type="InterPro" id="IPR000014">
    <property type="entry name" value="PAS"/>
</dbReference>
<dbReference type="CDD" id="cd17546">
    <property type="entry name" value="REC_hyHK_CKI1_RcsC-like"/>
    <property type="match status" value="1"/>
</dbReference>
<protein>
    <recommendedName>
        <fullName evidence="3">histidine kinase</fullName>
        <ecNumber evidence="3">2.7.13.3</ecNumber>
    </recommendedName>
</protein>
<evidence type="ECO:0000259" key="17">
    <source>
        <dbReference type="PROSITE" id="PS50112"/>
    </source>
</evidence>
<evidence type="ECO:0000256" key="2">
    <source>
        <dbReference type="ARBA" id="ARBA00004651"/>
    </source>
</evidence>
<keyword evidence="10" id="KW-0902">Two-component regulatory system</keyword>
<dbReference type="Pfam" id="PF13426">
    <property type="entry name" value="PAS_9"/>
    <property type="match status" value="1"/>
</dbReference>
<dbReference type="Pfam" id="PF01627">
    <property type="entry name" value="Hpt"/>
    <property type="match status" value="1"/>
</dbReference>
<accession>A0ABS6XG53</accession>
<dbReference type="InterPro" id="IPR011006">
    <property type="entry name" value="CheY-like_superfamily"/>
</dbReference>
<evidence type="ECO:0000259" key="18">
    <source>
        <dbReference type="PROSITE" id="PS50113"/>
    </source>
</evidence>
<evidence type="ECO:0000256" key="3">
    <source>
        <dbReference type="ARBA" id="ARBA00012438"/>
    </source>
</evidence>
<dbReference type="EMBL" id="JAHWXQ010000005">
    <property type="protein sequence ID" value="MBW3366624.1"/>
    <property type="molecule type" value="Genomic_DNA"/>
</dbReference>
<evidence type="ECO:0000256" key="9">
    <source>
        <dbReference type="ARBA" id="ARBA00022989"/>
    </source>
</evidence>
<keyword evidence="8" id="KW-0067">ATP-binding</keyword>
<dbReference type="RefSeq" id="WP_199111368.1">
    <property type="nucleotide sequence ID" value="NZ_JAHWXQ010000005.1"/>
</dbReference>
<dbReference type="PANTHER" id="PTHR45339">
    <property type="entry name" value="HYBRID SIGNAL TRANSDUCTION HISTIDINE KINASE J"/>
    <property type="match status" value="1"/>
</dbReference>
<dbReference type="PROSITE" id="PS50112">
    <property type="entry name" value="PAS"/>
    <property type="match status" value="4"/>
</dbReference>
<evidence type="ECO:0000256" key="13">
    <source>
        <dbReference type="PROSITE-ProRule" id="PRU00169"/>
    </source>
</evidence>
<dbReference type="Pfam" id="PF00072">
    <property type="entry name" value="Response_reg"/>
    <property type="match status" value="1"/>
</dbReference>
<dbReference type="CDD" id="cd16922">
    <property type="entry name" value="HATPase_EvgS-ArcB-TorS-like"/>
    <property type="match status" value="1"/>
</dbReference>
<dbReference type="InterPro" id="IPR003594">
    <property type="entry name" value="HATPase_dom"/>
</dbReference>
<dbReference type="PROSITE" id="PS50113">
    <property type="entry name" value="PAC"/>
    <property type="match status" value="4"/>
</dbReference>
<evidence type="ECO:0000256" key="11">
    <source>
        <dbReference type="ARBA" id="ARBA00023136"/>
    </source>
</evidence>
<dbReference type="Gene3D" id="1.20.120.160">
    <property type="entry name" value="HPT domain"/>
    <property type="match status" value="1"/>
</dbReference>
<dbReference type="CDD" id="cd00130">
    <property type="entry name" value="PAS"/>
    <property type="match status" value="5"/>
</dbReference>
<dbReference type="CDD" id="cd00082">
    <property type="entry name" value="HisKA"/>
    <property type="match status" value="1"/>
</dbReference>
<keyword evidence="11" id="KW-0472">Membrane</keyword>
<feature type="modified residue" description="Phosphohistidine" evidence="12">
    <location>
        <position position="1376"/>
    </location>
</feature>
<feature type="domain" description="PAC" evidence="18">
    <location>
        <begin position="240"/>
        <end position="293"/>
    </location>
</feature>
<dbReference type="InterPro" id="IPR004358">
    <property type="entry name" value="Sig_transdc_His_kin-like_C"/>
</dbReference>
<evidence type="ECO:0000313" key="21">
    <source>
        <dbReference type="Proteomes" id="UP000774935"/>
    </source>
</evidence>
<dbReference type="SUPFAM" id="SSF52172">
    <property type="entry name" value="CheY-like"/>
    <property type="match status" value="1"/>
</dbReference>
<evidence type="ECO:0000259" key="15">
    <source>
        <dbReference type="PROSITE" id="PS50109"/>
    </source>
</evidence>
<evidence type="ECO:0000256" key="1">
    <source>
        <dbReference type="ARBA" id="ARBA00000085"/>
    </source>
</evidence>
<keyword evidence="6" id="KW-0812">Transmembrane</keyword>
<dbReference type="SMART" id="SM00387">
    <property type="entry name" value="HATPase_c"/>
    <property type="match status" value="1"/>
</dbReference>
<evidence type="ECO:0000256" key="14">
    <source>
        <dbReference type="SAM" id="Coils"/>
    </source>
</evidence>
<keyword evidence="4" id="KW-1003">Cell membrane</keyword>
<feature type="domain" description="HPt" evidence="19">
    <location>
        <begin position="1337"/>
        <end position="1433"/>
    </location>
</feature>
<keyword evidence="5 13" id="KW-0597">Phosphoprotein</keyword>
<dbReference type="InterPro" id="IPR001610">
    <property type="entry name" value="PAC"/>
</dbReference>
<dbReference type="InterPro" id="IPR005467">
    <property type="entry name" value="His_kinase_dom"/>
</dbReference>
<comment type="subcellular location">
    <subcellularLocation>
        <location evidence="2">Cell membrane</location>
        <topology evidence="2">Multi-pass membrane protein</topology>
    </subcellularLocation>
</comment>
<dbReference type="Pfam" id="PF08448">
    <property type="entry name" value="PAS_4"/>
    <property type="match status" value="2"/>
</dbReference>
<keyword evidence="7" id="KW-0547">Nucleotide-binding</keyword>
<dbReference type="Pfam" id="PF02518">
    <property type="entry name" value="HATPase_c"/>
    <property type="match status" value="1"/>
</dbReference>
<dbReference type="SMART" id="SM00388">
    <property type="entry name" value="HisKA"/>
    <property type="match status" value="1"/>
</dbReference>
<feature type="domain" description="PAS" evidence="17">
    <location>
        <begin position="161"/>
        <end position="235"/>
    </location>
</feature>
<dbReference type="Gene3D" id="1.10.287.130">
    <property type="match status" value="1"/>
</dbReference>
<dbReference type="SMART" id="SM00086">
    <property type="entry name" value="PAC"/>
    <property type="match status" value="6"/>
</dbReference>
<dbReference type="Pfam" id="PF00512">
    <property type="entry name" value="HisKA"/>
    <property type="match status" value="1"/>
</dbReference>
<keyword evidence="9" id="KW-1133">Transmembrane helix</keyword>
<dbReference type="Gene3D" id="3.40.50.2300">
    <property type="match status" value="1"/>
</dbReference>
<dbReference type="PRINTS" id="PR00344">
    <property type="entry name" value="BCTRLSENSOR"/>
</dbReference>
<feature type="domain" description="PAS" evidence="17">
    <location>
        <begin position="670"/>
        <end position="740"/>
    </location>
</feature>